<keyword evidence="2" id="KW-0178">Competence</keyword>
<keyword evidence="3" id="KW-1133">Transmembrane helix</keyword>
<dbReference type="SUPFAM" id="SSF54523">
    <property type="entry name" value="Pili subunits"/>
    <property type="match status" value="1"/>
</dbReference>
<keyword evidence="3" id="KW-0812">Transmembrane</keyword>
<dbReference type="InterPro" id="IPR045584">
    <property type="entry name" value="Pilin-like"/>
</dbReference>
<evidence type="ECO:0008006" key="6">
    <source>
        <dbReference type="Google" id="ProtNLM"/>
    </source>
</evidence>
<protein>
    <recommendedName>
        <fullName evidence="6">Prepilin-type N-terminal cleavage/methylation domain-containing protein</fullName>
    </recommendedName>
</protein>
<name>A0AA89I065_9LACO</name>
<dbReference type="Gene3D" id="3.30.700.10">
    <property type="entry name" value="Glycoprotein, Type 4 Pilin"/>
    <property type="match status" value="1"/>
</dbReference>
<dbReference type="GO" id="GO:0009986">
    <property type="term" value="C:cell surface"/>
    <property type="evidence" value="ECO:0007669"/>
    <property type="project" value="UniProtKB-SubCell"/>
</dbReference>
<dbReference type="Proteomes" id="UP000050823">
    <property type="component" value="Unassembled WGS sequence"/>
</dbReference>
<dbReference type="EMBL" id="AYZB01000058">
    <property type="protein sequence ID" value="KRM21215.1"/>
    <property type="molecule type" value="Genomic_DNA"/>
</dbReference>
<gene>
    <name evidence="4" type="ORF">FC90_GL001752</name>
</gene>
<sequence length="149" mass="17688">MKLLKIQNKAFTLIETCVVLFIIGLISLFAMQQMHNYRARQAERLFFERFEATWHATREYVAVEPHNVRLSWNQAEHTLRYTSADPQYRNMNVPIPVTLICVNPNAWFNIKFNHDSGTKPQTLICQSKIDGHRYEYRVQMMWGMLHVKT</sequence>
<accession>A0AA89I065</accession>
<keyword evidence="3" id="KW-0472">Membrane</keyword>
<dbReference type="GO" id="GO:0030420">
    <property type="term" value="P:establishment of competence for transformation"/>
    <property type="evidence" value="ECO:0007669"/>
    <property type="project" value="UniProtKB-KW"/>
</dbReference>
<evidence type="ECO:0000313" key="5">
    <source>
        <dbReference type="Proteomes" id="UP000050823"/>
    </source>
</evidence>
<organism evidence="4 5">
    <name type="scientific">Latilactobacillus graminis DSM 20719</name>
    <dbReference type="NCBI Taxonomy" id="1423752"/>
    <lineage>
        <taxon>Bacteria</taxon>
        <taxon>Bacillati</taxon>
        <taxon>Bacillota</taxon>
        <taxon>Bacilli</taxon>
        <taxon>Lactobacillales</taxon>
        <taxon>Lactobacillaceae</taxon>
        <taxon>Latilactobacillus</taxon>
    </lineage>
</organism>
<dbReference type="InterPro" id="IPR012902">
    <property type="entry name" value="N_methyl_site"/>
</dbReference>
<dbReference type="AlphaFoldDB" id="A0AA89I065"/>
<evidence type="ECO:0000256" key="1">
    <source>
        <dbReference type="ARBA" id="ARBA00004241"/>
    </source>
</evidence>
<comment type="caution">
    <text evidence="4">The sequence shown here is derived from an EMBL/GenBank/DDBJ whole genome shotgun (WGS) entry which is preliminary data.</text>
</comment>
<evidence type="ECO:0000256" key="2">
    <source>
        <dbReference type="ARBA" id="ARBA00023287"/>
    </source>
</evidence>
<proteinExistence type="predicted"/>
<feature type="transmembrane region" description="Helical" evidence="3">
    <location>
        <begin position="12"/>
        <end position="31"/>
    </location>
</feature>
<dbReference type="NCBIfam" id="TIGR02532">
    <property type="entry name" value="IV_pilin_GFxxxE"/>
    <property type="match status" value="1"/>
</dbReference>
<evidence type="ECO:0000256" key="3">
    <source>
        <dbReference type="SAM" id="Phobius"/>
    </source>
</evidence>
<reference evidence="4 5" key="1">
    <citation type="journal article" date="2015" name="Genome Announc.">
        <title>Expanding the biotechnology potential of lactobacilli through comparative genomics of 213 strains and associated genera.</title>
        <authorList>
            <person name="Sun Z."/>
            <person name="Harris H.M."/>
            <person name="McCann A."/>
            <person name="Guo C."/>
            <person name="Argimon S."/>
            <person name="Zhang W."/>
            <person name="Yang X."/>
            <person name="Jeffery I.B."/>
            <person name="Cooney J.C."/>
            <person name="Kagawa T.F."/>
            <person name="Liu W."/>
            <person name="Song Y."/>
            <person name="Salvetti E."/>
            <person name="Wrobel A."/>
            <person name="Rasinkangas P."/>
            <person name="Parkhill J."/>
            <person name="Rea M.C."/>
            <person name="O'Sullivan O."/>
            <person name="Ritari J."/>
            <person name="Douillard F.P."/>
            <person name="Paul Ross R."/>
            <person name="Yang R."/>
            <person name="Briner A.E."/>
            <person name="Felis G.E."/>
            <person name="de Vos W.M."/>
            <person name="Barrangou R."/>
            <person name="Klaenhammer T.R."/>
            <person name="Caufield P.W."/>
            <person name="Cui Y."/>
            <person name="Zhang H."/>
            <person name="O'Toole P.W."/>
        </authorList>
    </citation>
    <scope>NUCLEOTIDE SEQUENCE [LARGE SCALE GENOMIC DNA]</scope>
    <source>
        <strain evidence="4 5">DSM 20719</strain>
    </source>
</reference>
<comment type="subcellular location">
    <subcellularLocation>
        <location evidence="1">Cell surface</location>
    </subcellularLocation>
</comment>
<evidence type="ECO:0000313" key="4">
    <source>
        <dbReference type="EMBL" id="KRM21215.1"/>
    </source>
</evidence>